<organism evidence="2 3">
    <name type="scientific">Aspergillus ellipticus CBS 707.79</name>
    <dbReference type="NCBI Taxonomy" id="1448320"/>
    <lineage>
        <taxon>Eukaryota</taxon>
        <taxon>Fungi</taxon>
        <taxon>Dikarya</taxon>
        <taxon>Ascomycota</taxon>
        <taxon>Pezizomycotina</taxon>
        <taxon>Eurotiomycetes</taxon>
        <taxon>Eurotiomycetidae</taxon>
        <taxon>Eurotiales</taxon>
        <taxon>Aspergillaceae</taxon>
        <taxon>Aspergillus</taxon>
        <taxon>Aspergillus subgen. Circumdati</taxon>
    </lineage>
</organism>
<sequence length="208" mass="22862">MALTGGRRRISLLDVTPAISRPAASFASARHLKLSPENTSTKKPPPPGCPRLYTGRNARQASPRMAELRPGQGRRRASLGLYRLSLLGHTELSSLLTPPARPITVEIPQWSVDQQLSCSLVTHNTQWGWWMKCGKWKEKKKKEEEEEEAEKGKENNPDCSVPVNPPLTPTPENPRGYGWTVQASSQPIAVRSAGHGGISTSSKPFVQP</sequence>
<dbReference type="Proteomes" id="UP000247810">
    <property type="component" value="Unassembled WGS sequence"/>
</dbReference>
<protein>
    <submittedName>
        <fullName evidence="2">Uncharacterized protein</fullName>
    </submittedName>
</protein>
<feature type="compositionally biased region" description="Polar residues" evidence="1">
    <location>
        <begin position="198"/>
        <end position="208"/>
    </location>
</feature>
<proteinExistence type="predicted"/>
<gene>
    <name evidence="2" type="ORF">BO71DRAFT_102491</name>
</gene>
<evidence type="ECO:0000313" key="2">
    <source>
        <dbReference type="EMBL" id="PYH97837.1"/>
    </source>
</evidence>
<accession>A0A319DUN8</accession>
<feature type="region of interest" description="Disordered" evidence="1">
    <location>
        <begin position="30"/>
        <end position="49"/>
    </location>
</feature>
<keyword evidence="3" id="KW-1185">Reference proteome</keyword>
<dbReference type="EMBL" id="KZ825818">
    <property type="protein sequence ID" value="PYH97837.1"/>
    <property type="molecule type" value="Genomic_DNA"/>
</dbReference>
<evidence type="ECO:0000313" key="3">
    <source>
        <dbReference type="Proteomes" id="UP000247810"/>
    </source>
</evidence>
<reference evidence="2 3" key="1">
    <citation type="submission" date="2018-02" db="EMBL/GenBank/DDBJ databases">
        <title>The genomes of Aspergillus section Nigri reveals drivers in fungal speciation.</title>
        <authorList>
            <consortium name="DOE Joint Genome Institute"/>
            <person name="Vesth T.C."/>
            <person name="Nybo J."/>
            <person name="Theobald S."/>
            <person name="Brandl J."/>
            <person name="Frisvad J.C."/>
            <person name="Nielsen K.F."/>
            <person name="Lyhne E.K."/>
            <person name="Kogle M.E."/>
            <person name="Kuo A."/>
            <person name="Riley R."/>
            <person name="Clum A."/>
            <person name="Nolan M."/>
            <person name="Lipzen A."/>
            <person name="Salamov A."/>
            <person name="Henrissat B."/>
            <person name="Wiebenga A."/>
            <person name="De vries R.P."/>
            <person name="Grigoriev I.V."/>
            <person name="Mortensen U.H."/>
            <person name="Andersen M.R."/>
            <person name="Baker S.E."/>
        </authorList>
    </citation>
    <scope>NUCLEOTIDE SEQUENCE [LARGE SCALE GENOMIC DNA]</scope>
    <source>
        <strain evidence="2 3">CBS 707.79</strain>
    </source>
</reference>
<feature type="compositionally biased region" description="Pro residues" evidence="1">
    <location>
        <begin position="163"/>
        <end position="172"/>
    </location>
</feature>
<dbReference type="AlphaFoldDB" id="A0A319DUN8"/>
<feature type="region of interest" description="Disordered" evidence="1">
    <location>
        <begin position="143"/>
        <end position="208"/>
    </location>
</feature>
<name>A0A319DUN8_9EURO</name>
<dbReference type="VEuPathDB" id="FungiDB:BO71DRAFT_102491"/>
<evidence type="ECO:0000256" key="1">
    <source>
        <dbReference type="SAM" id="MobiDB-lite"/>
    </source>
</evidence>